<comment type="subcellular location">
    <subcellularLocation>
        <location evidence="1">Membrane</location>
        <topology evidence="1">Multi-pass membrane protein</topology>
    </subcellularLocation>
</comment>
<dbReference type="PANTHER" id="PTHR32234">
    <property type="entry name" value="THIOL:DISULFIDE INTERCHANGE PROTEIN DSBD"/>
    <property type="match status" value="1"/>
</dbReference>
<dbReference type="InterPro" id="IPR035671">
    <property type="entry name" value="DsbD_gamma"/>
</dbReference>
<evidence type="ECO:0000256" key="6">
    <source>
        <dbReference type="SAM" id="Phobius"/>
    </source>
</evidence>
<feature type="domain" description="Thiol:disulfide interchange protein DsbD N-terminal" evidence="8">
    <location>
        <begin position="57"/>
        <end position="159"/>
    </location>
</feature>
<feature type="transmembrane region" description="Helical" evidence="6">
    <location>
        <begin position="505"/>
        <end position="525"/>
    </location>
</feature>
<feature type="transmembrane region" description="Helical" evidence="6">
    <location>
        <begin position="302"/>
        <end position="327"/>
    </location>
</feature>
<dbReference type="GO" id="GO:0045454">
    <property type="term" value="P:cell redox homeostasis"/>
    <property type="evidence" value="ECO:0007669"/>
    <property type="project" value="TreeGrafter"/>
</dbReference>
<reference evidence="10" key="1">
    <citation type="submission" date="2019-01" db="EMBL/GenBank/DDBJ databases">
        <title>Gri0909 isolated from a small marine red alga.</title>
        <authorList>
            <person name="Kim J."/>
            <person name="Jeong S.E."/>
            <person name="Jeon C.O."/>
        </authorList>
    </citation>
    <scope>NUCLEOTIDE SEQUENCE [LARGE SCALE GENOMIC DNA]</scope>
    <source>
        <strain evidence="10">Gri0909</strain>
    </source>
</reference>
<evidence type="ECO:0000256" key="1">
    <source>
        <dbReference type="ARBA" id="ARBA00004141"/>
    </source>
</evidence>
<comment type="caution">
    <text evidence="9">The sequence shown here is derived from an EMBL/GenBank/DDBJ whole genome shotgun (WGS) entry which is preliminary data.</text>
</comment>
<dbReference type="Proteomes" id="UP000287447">
    <property type="component" value="Unassembled WGS sequence"/>
</dbReference>
<dbReference type="Gene3D" id="3.40.30.10">
    <property type="entry name" value="Glutaredoxin"/>
    <property type="match status" value="1"/>
</dbReference>
<gene>
    <name evidence="9" type="ORF">EOI86_19685</name>
</gene>
<dbReference type="Pfam" id="PF02683">
    <property type="entry name" value="DsbD_TM"/>
    <property type="match status" value="1"/>
</dbReference>
<evidence type="ECO:0000313" key="10">
    <source>
        <dbReference type="Proteomes" id="UP000287447"/>
    </source>
</evidence>
<feature type="transmembrane region" description="Helical" evidence="6">
    <location>
        <begin position="559"/>
        <end position="576"/>
    </location>
</feature>
<keyword evidence="5 6" id="KW-0472">Membrane</keyword>
<evidence type="ECO:0000256" key="3">
    <source>
        <dbReference type="ARBA" id="ARBA00022748"/>
    </source>
</evidence>
<dbReference type="SUPFAM" id="SSF52833">
    <property type="entry name" value="Thioredoxin-like"/>
    <property type="match status" value="1"/>
</dbReference>
<dbReference type="InterPro" id="IPR036249">
    <property type="entry name" value="Thioredoxin-like_sf"/>
</dbReference>
<dbReference type="RefSeq" id="WP_127767373.1">
    <property type="nucleotide sequence ID" value="NZ_SADE01000003.1"/>
</dbReference>
<evidence type="ECO:0000259" key="8">
    <source>
        <dbReference type="Pfam" id="PF11412"/>
    </source>
</evidence>
<dbReference type="EMBL" id="SADE01000003">
    <property type="protein sequence ID" value="RVU35052.1"/>
    <property type="molecule type" value="Genomic_DNA"/>
</dbReference>
<proteinExistence type="predicted"/>
<keyword evidence="3" id="KW-0201">Cytochrome c-type biogenesis</keyword>
<name>A0A3S2Z669_9PROT</name>
<dbReference type="CDD" id="cd02953">
    <property type="entry name" value="DsbDgamma"/>
    <property type="match status" value="1"/>
</dbReference>
<evidence type="ECO:0000313" key="9">
    <source>
        <dbReference type="EMBL" id="RVU35052.1"/>
    </source>
</evidence>
<dbReference type="InterPro" id="IPR028250">
    <property type="entry name" value="DsbDN"/>
</dbReference>
<dbReference type="OrthoDB" id="9811036at2"/>
<organism evidence="9 10">
    <name type="scientific">Hwanghaeella grinnelliae</name>
    <dbReference type="NCBI Taxonomy" id="2500179"/>
    <lineage>
        <taxon>Bacteria</taxon>
        <taxon>Pseudomonadati</taxon>
        <taxon>Pseudomonadota</taxon>
        <taxon>Alphaproteobacteria</taxon>
        <taxon>Rhodospirillales</taxon>
        <taxon>Rhodospirillaceae</taxon>
        <taxon>Hwanghaeella</taxon>
    </lineage>
</organism>
<feature type="transmembrane region" description="Helical" evidence="6">
    <location>
        <begin position="465"/>
        <end position="493"/>
    </location>
</feature>
<feature type="transmembrane region" description="Helical" evidence="6">
    <location>
        <begin position="388"/>
        <end position="407"/>
    </location>
</feature>
<feature type="transmembrane region" description="Helical" evidence="6">
    <location>
        <begin position="348"/>
        <end position="368"/>
    </location>
</feature>
<dbReference type="GO" id="GO:0015035">
    <property type="term" value="F:protein-disulfide reductase activity"/>
    <property type="evidence" value="ECO:0007669"/>
    <property type="project" value="TreeGrafter"/>
</dbReference>
<dbReference type="Pfam" id="PF11412">
    <property type="entry name" value="DsbD_N"/>
    <property type="match status" value="1"/>
</dbReference>
<keyword evidence="2 6" id="KW-0812">Transmembrane</keyword>
<feature type="domain" description="Cytochrome C biogenesis protein transmembrane" evidence="7">
    <location>
        <begin position="306"/>
        <end position="519"/>
    </location>
</feature>
<dbReference type="AlphaFoldDB" id="A0A3S2Z669"/>
<dbReference type="PANTHER" id="PTHR32234:SF3">
    <property type="entry name" value="SUPPRESSION OF COPPER SENSITIVITY PROTEIN"/>
    <property type="match status" value="1"/>
</dbReference>
<dbReference type="GO" id="GO:0017004">
    <property type="term" value="P:cytochrome complex assembly"/>
    <property type="evidence" value="ECO:0007669"/>
    <property type="project" value="UniProtKB-KW"/>
</dbReference>
<protein>
    <recommendedName>
        <fullName evidence="11">Copper resistance protein</fullName>
    </recommendedName>
</protein>
<sequence length="711" mass="73484">MTVPSFLSKQTMFALVACILVLTGLGIGGNANAMTGAWSDTDHSSVRLVSAVTGTGDDGTVALGLEFQMKEGWKIYWRSPGDAGFPPKPDWAGSKNVASVDMQWPAPHRFEIFGLQTYGYSGEVIFPLQVSAVNPGEPIGLSGKVDYLVCSDICIPGEALVSIDVPAGPAKPSAKVHAIGKYASLVPGAPEAAGLTIERAAVSGTEDDLSLQVDLAGSEAMNSPDLFVEGPIGVFFGKPEVSLSDGGKLAHLTLKGGGAAPDALSRQALTLTVVDGQRSAEVTVTPTIGTGLFAGGGVSFSALLPVLLLALLGGLILNLMPCVLPVLSIKLLSVASHGGGEKRDVRRGFVAASLGILTMFLALAAVLIALKSAGETIGWGIQFQQPAFLAFMIVILTLFAANMWGLFEFSLPRFVADAGYSAGEHKGVLGHFLTGAFAAMLATPCSAPFLGTAVGFALSRGSFEILAVFAALGVGLAGPYLVVAAFPGLATSLPRPGAWMIKLKWVLGFALAGTAVWLAYVMSAIAGGETVAVVVALAVLAAVIPATKRLETSRLGRMAMPLSVFLGIAAVIAPVVRDSGPTAQKTAVDIGWAQFDTSAIARHVSEGKVVFVDVTADWCITCQFNKKRVLQAGAVSELLGADGMVAMRADWTRPNSAIADFLASFGRYGIPFNVVYGPGAEQGIPLPELLSESDVLAAVETAAQGSVLARR</sequence>
<dbReference type="Pfam" id="PF13899">
    <property type="entry name" value="Thioredoxin_7"/>
    <property type="match status" value="1"/>
</dbReference>
<feature type="transmembrane region" description="Helical" evidence="6">
    <location>
        <begin position="531"/>
        <end position="547"/>
    </location>
</feature>
<feature type="transmembrane region" description="Helical" evidence="6">
    <location>
        <begin position="428"/>
        <end position="459"/>
    </location>
</feature>
<dbReference type="InterPro" id="IPR003834">
    <property type="entry name" value="Cyt_c_assmbl_TM_dom"/>
</dbReference>
<evidence type="ECO:0008006" key="11">
    <source>
        <dbReference type="Google" id="ProtNLM"/>
    </source>
</evidence>
<keyword evidence="4 6" id="KW-1133">Transmembrane helix</keyword>
<evidence type="ECO:0000259" key="7">
    <source>
        <dbReference type="Pfam" id="PF02683"/>
    </source>
</evidence>
<keyword evidence="10" id="KW-1185">Reference proteome</keyword>
<accession>A0A3S2Z669</accession>
<evidence type="ECO:0000256" key="5">
    <source>
        <dbReference type="ARBA" id="ARBA00023136"/>
    </source>
</evidence>
<evidence type="ECO:0000256" key="2">
    <source>
        <dbReference type="ARBA" id="ARBA00022692"/>
    </source>
</evidence>
<dbReference type="GO" id="GO:0016020">
    <property type="term" value="C:membrane"/>
    <property type="evidence" value="ECO:0007669"/>
    <property type="project" value="UniProtKB-SubCell"/>
</dbReference>
<evidence type="ECO:0000256" key="4">
    <source>
        <dbReference type="ARBA" id="ARBA00022989"/>
    </source>
</evidence>